<evidence type="ECO:0000256" key="4">
    <source>
        <dbReference type="ARBA" id="ARBA00022692"/>
    </source>
</evidence>
<dbReference type="GO" id="GO:0004930">
    <property type="term" value="F:G protein-coupled receptor activity"/>
    <property type="evidence" value="ECO:0007669"/>
    <property type="project" value="UniProtKB-KW"/>
</dbReference>
<gene>
    <name evidence="15" type="ORF">CHIRRI_LOCUS11498</name>
</gene>
<keyword evidence="5 13" id="KW-1133">Transmembrane helix</keyword>
<evidence type="ECO:0000256" key="12">
    <source>
        <dbReference type="SAM" id="MobiDB-lite"/>
    </source>
</evidence>
<dbReference type="Proteomes" id="UP001153620">
    <property type="component" value="Chromosome 3"/>
</dbReference>
<keyword evidence="6 11" id="KW-0297">G-protein coupled receptor</keyword>
<dbReference type="EMBL" id="OU895879">
    <property type="protein sequence ID" value="CAG9808661.1"/>
    <property type="molecule type" value="Genomic_DNA"/>
</dbReference>
<dbReference type="PANTHER" id="PTHR24246:SF27">
    <property type="entry name" value="ADENOSINE RECEPTOR, ISOFORM A"/>
    <property type="match status" value="1"/>
</dbReference>
<dbReference type="OrthoDB" id="10011551at2759"/>
<dbReference type="GO" id="GO:0001973">
    <property type="term" value="P:G protein-coupled adenosine receptor signaling pathway"/>
    <property type="evidence" value="ECO:0007669"/>
    <property type="project" value="TreeGrafter"/>
</dbReference>
<evidence type="ECO:0000313" key="15">
    <source>
        <dbReference type="EMBL" id="CAG9808661.1"/>
    </source>
</evidence>
<name>A0A9N9S5L1_9DIPT</name>
<reference evidence="15" key="1">
    <citation type="submission" date="2022-01" db="EMBL/GenBank/DDBJ databases">
        <authorList>
            <person name="King R."/>
        </authorList>
    </citation>
    <scope>NUCLEOTIDE SEQUENCE</scope>
</reference>
<dbReference type="InterPro" id="IPR000276">
    <property type="entry name" value="GPCR_Rhodpsn"/>
</dbReference>
<evidence type="ECO:0000256" key="2">
    <source>
        <dbReference type="ARBA" id="ARBA00010663"/>
    </source>
</evidence>
<dbReference type="GO" id="GO:0005886">
    <property type="term" value="C:plasma membrane"/>
    <property type="evidence" value="ECO:0007669"/>
    <property type="project" value="UniProtKB-SubCell"/>
</dbReference>
<feature type="transmembrane region" description="Helical" evidence="13">
    <location>
        <begin position="181"/>
        <end position="203"/>
    </location>
</feature>
<keyword evidence="3" id="KW-1003">Cell membrane</keyword>
<comment type="subcellular location">
    <subcellularLocation>
        <location evidence="1">Cell membrane</location>
        <topology evidence="1">Multi-pass membrane protein</topology>
    </subcellularLocation>
</comment>
<keyword evidence="9" id="KW-0325">Glycoprotein</keyword>
<feature type="transmembrane region" description="Helical" evidence="13">
    <location>
        <begin position="99"/>
        <end position="118"/>
    </location>
</feature>
<dbReference type="Pfam" id="PF00001">
    <property type="entry name" value="7tm_1"/>
    <property type="match status" value="1"/>
</dbReference>
<feature type="transmembrane region" description="Helical" evidence="13">
    <location>
        <begin position="66"/>
        <end position="87"/>
    </location>
</feature>
<feature type="transmembrane region" description="Helical" evidence="13">
    <location>
        <begin position="302"/>
        <end position="326"/>
    </location>
</feature>
<organism evidence="15 16">
    <name type="scientific">Chironomus riparius</name>
    <dbReference type="NCBI Taxonomy" id="315576"/>
    <lineage>
        <taxon>Eukaryota</taxon>
        <taxon>Metazoa</taxon>
        <taxon>Ecdysozoa</taxon>
        <taxon>Arthropoda</taxon>
        <taxon>Hexapoda</taxon>
        <taxon>Insecta</taxon>
        <taxon>Pterygota</taxon>
        <taxon>Neoptera</taxon>
        <taxon>Endopterygota</taxon>
        <taxon>Diptera</taxon>
        <taxon>Nematocera</taxon>
        <taxon>Chironomoidea</taxon>
        <taxon>Chironomidae</taxon>
        <taxon>Chironominae</taxon>
        <taxon>Chironomus</taxon>
    </lineage>
</organism>
<feature type="transmembrane region" description="Helical" evidence="13">
    <location>
        <begin position="30"/>
        <end position="54"/>
    </location>
</feature>
<dbReference type="GO" id="GO:0007189">
    <property type="term" value="P:adenylate cyclase-activating G protein-coupled receptor signaling pathway"/>
    <property type="evidence" value="ECO:0007669"/>
    <property type="project" value="TreeGrafter"/>
</dbReference>
<keyword evidence="7 13" id="KW-0472">Membrane</keyword>
<evidence type="ECO:0000256" key="6">
    <source>
        <dbReference type="ARBA" id="ARBA00023040"/>
    </source>
</evidence>
<feature type="region of interest" description="Disordered" evidence="12">
    <location>
        <begin position="400"/>
        <end position="419"/>
    </location>
</feature>
<evidence type="ECO:0000256" key="11">
    <source>
        <dbReference type="RuleBase" id="RU000688"/>
    </source>
</evidence>
<evidence type="ECO:0000256" key="13">
    <source>
        <dbReference type="SAM" id="Phobius"/>
    </source>
</evidence>
<keyword evidence="4 11" id="KW-0812">Transmembrane</keyword>
<evidence type="ECO:0000313" key="16">
    <source>
        <dbReference type="Proteomes" id="UP001153620"/>
    </source>
</evidence>
<dbReference type="AlphaFoldDB" id="A0A9N9S5L1"/>
<feature type="transmembrane region" description="Helical" evidence="13">
    <location>
        <begin position="341"/>
        <end position="365"/>
    </location>
</feature>
<dbReference type="InterPro" id="IPR017452">
    <property type="entry name" value="GPCR_Rhodpsn_7TM"/>
</dbReference>
<comment type="similarity">
    <text evidence="2 11">Belongs to the G-protein coupled receptor 1 family.</text>
</comment>
<keyword evidence="10 11" id="KW-0807">Transducer</keyword>
<dbReference type="PRINTS" id="PR00237">
    <property type="entry name" value="GPCRRHODOPSN"/>
</dbReference>
<keyword evidence="16" id="KW-1185">Reference proteome</keyword>
<feature type="domain" description="G-protein coupled receptors family 1 profile" evidence="14">
    <location>
        <begin position="42"/>
        <end position="362"/>
    </location>
</feature>
<evidence type="ECO:0000256" key="8">
    <source>
        <dbReference type="ARBA" id="ARBA00023170"/>
    </source>
</evidence>
<reference evidence="15" key="2">
    <citation type="submission" date="2022-10" db="EMBL/GenBank/DDBJ databases">
        <authorList>
            <consortium name="ENA_rothamsted_submissions"/>
            <consortium name="culmorum"/>
            <person name="King R."/>
        </authorList>
    </citation>
    <scope>NUCLEOTIDE SEQUENCE</scope>
</reference>
<evidence type="ECO:0000256" key="5">
    <source>
        <dbReference type="ARBA" id="ARBA00022989"/>
    </source>
</evidence>
<feature type="transmembrane region" description="Helical" evidence="13">
    <location>
        <begin position="139"/>
        <end position="161"/>
    </location>
</feature>
<evidence type="ECO:0000256" key="7">
    <source>
        <dbReference type="ARBA" id="ARBA00023136"/>
    </source>
</evidence>
<proteinExistence type="inferred from homology"/>
<accession>A0A9N9S5L1</accession>
<dbReference type="Gene3D" id="1.20.1070.10">
    <property type="entry name" value="Rhodopsin 7-helix transmembrane proteins"/>
    <property type="match status" value="1"/>
</dbReference>
<dbReference type="PANTHER" id="PTHR24246">
    <property type="entry name" value="OLFACTORY RECEPTOR AND ADENOSINE RECEPTOR"/>
    <property type="match status" value="1"/>
</dbReference>
<evidence type="ECO:0000256" key="3">
    <source>
        <dbReference type="ARBA" id="ARBA00022475"/>
    </source>
</evidence>
<evidence type="ECO:0000256" key="1">
    <source>
        <dbReference type="ARBA" id="ARBA00004651"/>
    </source>
</evidence>
<dbReference type="PROSITE" id="PS50262">
    <property type="entry name" value="G_PROTEIN_RECEP_F1_2"/>
    <property type="match status" value="1"/>
</dbReference>
<keyword evidence="8 11" id="KW-0675">Receptor</keyword>
<sequence length="450" mass="50440">MDYNFETTTLEQSLIQAASAETATLRLYDIFIPLLGIFIILLNSIVVNASGLLIEKRQQPRSCYILLGNLGLSNLLTGIAVLFGHYYPSRNDTSCAIQIGMIVSSSLVSVFSVLLVAIDRFLYISNGLRYQQYMFPNRVRFLIVISWIIGSIIGFLPLMAPSLRGTMSGDQCWFILLNSELVLATTTIGTIPIFIVVILYSIILKKALKKVGELKKATSFIATTAIETGDNNLRIFRGSTVDLRQTVDRDQDTTAPLRKHSKSKSLRCFWCCSSSSKTYAPENIAMTMTPRRQPSRWKAIKIVMFTTGSFVITWVPYFIVSTMYVYCDHENNPSFCNGLKYAIASPLAVLGFANSLLNPIIYAWWHNGFRTNVTRIYARRFERIKWCRWCFNKSNDSATLSPRTTNLSSTSNLSSGTTNTTTVGAIMADVNEMETQSPVTTQMQSENVQS</sequence>
<evidence type="ECO:0000256" key="10">
    <source>
        <dbReference type="ARBA" id="ARBA00023224"/>
    </source>
</evidence>
<protein>
    <recommendedName>
        <fullName evidence="14">G-protein coupled receptors family 1 profile domain-containing protein</fullName>
    </recommendedName>
</protein>
<dbReference type="PROSITE" id="PS00237">
    <property type="entry name" value="G_PROTEIN_RECEP_F1_1"/>
    <property type="match status" value="1"/>
</dbReference>
<evidence type="ECO:0000259" key="14">
    <source>
        <dbReference type="PROSITE" id="PS50262"/>
    </source>
</evidence>
<evidence type="ECO:0000256" key="9">
    <source>
        <dbReference type="ARBA" id="ARBA00023180"/>
    </source>
</evidence>
<dbReference type="SUPFAM" id="SSF81321">
    <property type="entry name" value="Family A G protein-coupled receptor-like"/>
    <property type="match status" value="1"/>
</dbReference>